<dbReference type="EMBL" id="OB663395">
    <property type="protein sequence ID" value="CAD7231332.1"/>
    <property type="molecule type" value="Genomic_DNA"/>
</dbReference>
<proteinExistence type="predicted"/>
<feature type="domain" description="AMP-dependent synthetase/ligase" evidence="3">
    <location>
        <begin position="31"/>
        <end position="99"/>
    </location>
</feature>
<dbReference type="OrthoDB" id="416786at2759"/>
<organism evidence="4">
    <name type="scientific">Cyprideis torosa</name>
    <dbReference type="NCBI Taxonomy" id="163714"/>
    <lineage>
        <taxon>Eukaryota</taxon>
        <taxon>Metazoa</taxon>
        <taxon>Ecdysozoa</taxon>
        <taxon>Arthropoda</taxon>
        <taxon>Crustacea</taxon>
        <taxon>Oligostraca</taxon>
        <taxon>Ostracoda</taxon>
        <taxon>Podocopa</taxon>
        <taxon>Podocopida</taxon>
        <taxon>Cytherocopina</taxon>
        <taxon>Cytheroidea</taxon>
        <taxon>Cytherideidae</taxon>
        <taxon>Cyprideis</taxon>
    </lineage>
</organism>
<dbReference type="PANTHER" id="PTHR44845:SF6">
    <property type="entry name" value="BETA-ALANINE-ACTIVATING ENZYME"/>
    <property type="match status" value="1"/>
</dbReference>
<keyword evidence="1" id="KW-0596">Phosphopantetheine</keyword>
<dbReference type="Gene3D" id="3.40.50.12780">
    <property type="entry name" value="N-terminal domain of ligase-like"/>
    <property type="match status" value="1"/>
</dbReference>
<name>A0A7R8WGN7_9CRUS</name>
<gene>
    <name evidence="4" type="ORF">CTOB1V02_LOCUS9180</name>
</gene>
<dbReference type="InterPro" id="IPR000873">
    <property type="entry name" value="AMP-dep_synth/lig_dom"/>
</dbReference>
<evidence type="ECO:0000256" key="2">
    <source>
        <dbReference type="ARBA" id="ARBA00022553"/>
    </source>
</evidence>
<dbReference type="PANTHER" id="PTHR44845">
    <property type="entry name" value="CARRIER DOMAIN-CONTAINING PROTEIN"/>
    <property type="match status" value="1"/>
</dbReference>
<feature type="non-terminal residue" evidence="4">
    <location>
        <position position="1"/>
    </location>
</feature>
<reference evidence="4" key="1">
    <citation type="submission" date="2020-11" db="EMBL/GenBank/DDBJ databases">
        <authorList>
            <person name="Tran Van P."/>
        </authorList>
    </citation>
    <scope>NUCLEOTIDE SEQUENCE</scope>
</reference>
<sequence>MVNHANPTGSIPEVDMSNYELHGCLQDMFLAQAAKTPTSIAIVSEGKEVTFQELDEWTNILALKLRHLRVRPDSIVGIYLPKGIEFIVAYIGILKAGVAMA</sequence>
<protein>
    <recommendedName>
        <fullName evidence="3">AMP-dependent synthetase/ligase domain-containing protein</fullName>
    </recommendedName>
</protein>
<dbReference type="SUPFAM" id="SSF56801">
    <property type="entry name" value="Acetyl-CoA synthetase-like"/>
    <property type="match status" value="1"/>
</dbReference>
<evidence type="ECO:0000256" key="1">
    <source>
        <dbReference type="ARBA" id="ARBA00022450"/>
    </source>
</evidence>
<dbReference type="InterPro" id="IPR042099">
    <property type="entry name" value="ANL_N_sf"/>
</dbReference>
<evidence type="ECO:0000259" key="3">
    <source>
        <dbReference type="Pfam" id="PF00501"/>
    </source>
</evidence>
<evidence type="ECO:0000313" key="4">
    <source>
        <dbReference type="EMBL" id="CAD7231332.1"/>
    </source>
</evidence>
<dbReference type="Pfam" id="PF00501">
    <property type="entry name" value="AMP-binding"/>
    <property type="match status" value="1"/>
</dbReference>
<accession>A0A7R8WGN7</accession>
<keyword evidence="2" id="KW-0597">Phosphoprotein</keyword>
<dbReference type="AlphaFoldDB" id="A0A7R8WGN7"/>